<keyword evidence="3" id="KW-1185">Reference proteome</keyword>
<organism evidence="2 3">
    <name type="scientific">Cocos nucifera</name>
    <name type="common">Coconut palm</name>
    <dbReference type="NCBI Taxonomy" id="13894"/>
    <lineage>
        <taxon>Eukaryota</taxon>
        <taxon>Viridiplantae</taxon>
        <taxon>Streptophyta</taxon>
        <taxon>Embryophyta</taxon>
        <taxon>Tracheophyta</taxon>
        <taxon>Spermatophyta</taxon>
        <taxon>Magnoliopsida</taxon>
        <taxon>Liliopsida</taxon>
        <taxon>Arecaceae</taxon>
        <taxon>Arecoideae</taxon>
        <taxon>Cocoseae</taxon>
        <taxon>Attaleinae</taxon>
        <taxon>Cocos</taxon>
    </lineage>
</organism>
<evidence type="ECO:0000256" key="1">
    <source>
        <dbReference type="SAM" id="MobiDB-lite"/>
    </source>
</evidence>
<dbReference type="EMBL" id="CM017881">
    <property type="protein sequence ID" value="KAG1362251.1"/>
    <property type="molecule type" value="Genomic_DNA"/>
</dbReference>
<evidence type="ECO:0000313" key="2">
    <source>
        <dbReference type="EMBL" id="KAG1362251.1"/>
    </source>
</evidence>
<protein>
    <submittedName>
        <fullName evidence="2">Uncharacterized protein</fullName>
    </submittedName>
</protein>
<evidence type="ECO:0000313" key="3">
    <source>
        <dbReference type="Proteomes" id="UP000797356"/>
    </source>
</evidence>
<proteinExistence type="predicted"/>
<accession>A0A8K0ILU6</accession>
<sequence length="93" mass="10230">MKVPGFPPTKEIEGAEEETGEGAWSRGHFWNPSCRVDPAALFCLYSFPTPPLSLLFFFSFLPPLPTPLITPLPNSNHSSIITTSPHLPPPYPP</sequence>
<gene>
    <name evidence="2" type="ORF">COCNU_10G004700</name>
</gene>
<dbReference type="Proteomes" id="UP000797356">
    <property type="component" value="Chromosome 10"/>
</dbReference>
<feature type="region of interest" description="Disordered" evidence="1">
    <location>
        <begin position="1"/>
        <end position="24"/>
    </location>
</feature>
<dbReference type="AlphaFoldDB" id="A0A8K0ILU6"/>
<reference evidence="2" key="2">
    <citation type="submission" date="2019-07" db="EMBL/GenBank/DDBJ databases">
        <authorList>
            <person name="Yang Y."/>
            <person name="Bocs S."/>
            <person name="Baudouin L."/>
        </authorList>
    </citation>
    <scope>NUCLEOTIDE SEQUENCE</scope>
    <source>
        <tissue evidence="2">Spear leaf of Hainan Tall coconut</tissue>
    </source>
</reference>
<comment type="caution">
    <text evidence="2">The sequence shown here is derived from an EMBL/GenBank/DDBJ whole genome shotgun (WGS) entry which is preliminary data.</text>
</comment>
<reference evidence="2" key="1">
    <citation type="journal article" date="2017" name="Gigascience">
        <title>The genome draft of coconut (Cocos nucifera).</title>
        <authorList>
            <person name="Xiao Y."/>
            <person name="Xu P."/>
            <person name="Fan H."/>
            <person name="Baudouin L."/>
            <person name="Xia W."/>
            <person name="Bocs S."/>
            <person name="Xu J."/>
            <person name="Li Q."/>
            <person name="Guo A."/>
            <person name="Zhou L."/>
            <person name="Li J."/>
            <person name="Wu Y."/>
            <person name="Ma Z."/>
            <person name="Armero A."/>
            <person name="Issali A.E."/>
            <person name="Liu N."/>
            <person name="Peng M."/>
            <person name="Yang Y."/>
        </authorList>
    </citation>
    <scope>NUCLEOTIDE SEQUENCE</scope>
    <source>
        <tissue evidence="2">Spear leaf of Hainan Tall coconut</tissue>
    </source>
</reference>
<name>A0A8K0ILU6_COCNU</name>